<dbReference type="AlphaFoldDB" id="A0A7E4VSB5"/>
<keyword evidence="1" id="KW-1133">Transmembrane helix</keyword>
<sequence length="82" mass="9335">MPKQLLLYDVMTNTGGSTIAVIGIGRRGRRRRRLEQNRYTSAFRKVDRCLCGQAKNDLITLILCCHCKNDDNNNNNKCFSNG</sequence>
<keyword evidence="1" id="KW-0812">Transmembrane</keyword>
<feature type="transmembrane region" description="Helical" evidence="1">
    <location>
        <begin position="6"/>
        <end position="25"/>
    </location>
</feature>
<keyword evidence="1" id="KW-0472">Membrane</keyword>
<keyword evidence="2" id="KW-1185">Reference proteome</keyword>
<proteinExistence type="predicted"/>
<reference evidence="3" key="2">
    <citation type="submission" date="2020-10" db="UniProtKB">
        <authorList>
            <consortium name="WormBaseParasite"/>
        </authorList>
    </citation>
    <scope>IDENTIFICATION</scope>
</reference>
<protein>
    <submittedName>
        <fullName evidence="3">Secreted protein</fullName>
    </submittedName>
</protein>
<evidence type="ECO:0000313" key="2">
    <source>
        <dbReference type="Proteomes" id="UP000492821"/>
    </source>
</evidence>
<evidence type="ECO:0000313" key="3">
    <source>
        <dbReference type="WBParaSite" id="Pan_g2620.t1"/>
    </source>
</evidence>
<evidence type="ECO:0000256" key="1">
    <source>
        <dbReference type="SAM" id="Phobius"/>
    </source>
</evidence>
<organism evidence="2 3">
    <name type="scientific">Panagrellus redivivus</name>
    <name type="common">Microworm</name>
    <dbReference type="NCBI Taxonomy" id="6233"/>
    <lineage>
        <taxon>Eukaryota</taxon>
        <taxon>Metazoa</taxon>
        <taxon>Ecdysozoa</taxon>
        <taxon>Nematoda</taxon>
        <taxon>Chromadorea</taxon>
        <taxon>Rhabditida</taxon>
        <taxon>Tylenchina</taxon>
        <taxon>Panagrolaimomorpha</taxon>
        <taxon>Panagrolaimoidea</taxon>
        <taxon>Panagrolaimidae</taxon>
        <taxon>Panagrellus</taxon>
    </lineage>
</organism>
<dbReference type="WBParaSite" id="Pan_g2620.t1">
    <property type="protein sequence ID" value="Pan_g2620.t1"/>
    <property type="gene ID" value="Pan_g2620"/>
</dbReference>
<reference evidence="2" key="1">
    <citation type="journal article" date="2013" name="Genetics">
        <title>The draft genome and transcriptome of Panagrellus redivivus are shaped by the harsh demands of a free-living lifestyle.</title>
        <authorList>
            <person name="Srinivasan J."/>
            <person name="Dillman A.R."/>
            <person name="Macchietto M.G."/>
            <person name="Heikkinen L."/>
            <person name="Lakso M."/>
            <person name="Fracchia K.M."/>
            <person name="Antoshechkin I."/>
            <person name="Mortazavi A."/>
            <person name="Wong G."/>
            <person name="Sternberg P.W."/>
        </authorList>
    </citation>
    <scope>NUCLEOTIDE SEQUENCE [LARGE SCALE GENOMIC DNA]</scope>
    <source>
        <strain evidence="2">MT8872</strain>
    </source>
</reference>
<accession>A0A7E4VSB5</accession>
<name>A0A7E4VSB5_PANRE</name>
<dbReference type="Proteomes" id="UP000492821">
    <property type="component" value="Unassembled WGS sequence"/>
</dbReference>